<gene>
    <name evidence="6" type="ORF">OIU84_013459</name>
</gene>
<dbReference type="Gene3D" id="1.10.510.10">
    <property type="entry name" value="Transferase(Phosphotransferase) domain 1"/>
    <property type="match status" value="1"/>
</dbReference>
<organism evidence="6 7">
    <name type="scientific">Salix udensis</name>
    <dbReference type="NCBI Taxonomy" id="889485"/>
    <lineage>
        <taxon>Eukaryota</taxon>
        <taxon>Viridiplantae</taxon>
        <taxon>Streptophyta</taxon>
        <taxon>Embryophyta</taxon>
        <taxon>Tracheophyta</taxon>
        <taxon>Spermatophyta</taxon>
        <taxon>Magnoliopsida</taxon>
        <taxon>eudicotyledons</taxon>
        <taxon>Gunneridae</taxon>
        <taxon>Pentapetalae</taxon>
        <taxon>rosids</taxon>
        <taxon>fabids</taxon>
        <taxon>Malpighiales</taxon>
        <taxon>Salicaceae</taxon>
        <taxon>Saliceae</taxon>
        <taxon>Salix</taxon>
    </lineage>
</organism>
<sequence>MGCAQGKYSVSSSPTPGGLEKLKMESGYVGKGDMAGPRRSTGQRYSGRLPKPEQSTRKYNGARAGNGEERKLSDTGRVRSVEFGGEEVVDGWPKWLTDNVPREVLGGLIPKSAENYDKLAKVGEGTYSNVYKARDKETGKIVALKKVRFDASEPESVKFMAREIVILQKLDHPNVVKLEGLATSRMQYSLYLVFDFMKSDLSKIILRPEGKLTEPQVKFYMQQLLSELLSFCWVPQTMELVLISGVLGCLLAEMFAGRPIMPGRTEVEQLHRIFKLCGTPPEDYWKKLRLSTTFRRPRTYKPGLFEAFSEFPESALGLLTTLLALDPASRGSASSALQNEFFHTSPLACDLSGLPVIQKDEDELTQADEQRKRRNATMKRRSQTYREQTKKDLAAEEPKEDHAQPKEEPELTSESINQSHEPGSSSSSSNSSGKNPAHLFEIPSNLLQSRIAASKKKMSPNTQGHANAPKNIKNLPPLPTSRTGSTKYDNDMYRLNRVHRSASTREVIKFDQGKQLEVLYVVDN</sequence>
<comment type="caution">
    <text evidence="6">The sequence shown here is derived from an EMBL/GenBank/DDBJ whole genome shotgun (WGS) entry which is preliminary data.</text>
</comment>
<dbReference type="PANTHER" id="PTHR24056:SF425">
    <property type="entry name" value="PROTEIN KINASE DOMAIN-CONTAINING PROTEIN"/>
    <property type="match status" value="1"/>
</dbReference>
<feature type="compositionally biased region" description="Basic and acidic residues" evidence="4">
    <location>
        <begin position="387"/>
        <end position="409"/>
    </location>
</feature>
<dbReference type="InterPro" id="IPR000719">
    <property type="entry name" value="Prot_kinase_dom"/>
</dbReference>
<dbReference type="InterPro" id="IPR011009">
    <property type="entry name" value="Kinase-like_dom_sf"/>
</dbReference>
<dbReference type="PANTHER" id="PTHR24056">
    <property type="entry name" value="CELL DIVISION PROTEIN KINASE"/>
    <property type="match status" value="1"/>
</dbReference>
<dbReference type="GO" id="GO:0000307">
    <property type="term" value="C:cyclin-dependent protein kinase holoenzyme complex"/>
    <property type="evidence" value="ECO:0007669"/>
    <property type="project" value="TreeGrafter"/>
</dbReference>
<evidence type="ECO:0000256" key="1">
    <source>
        <dbReference type="ARBA" id="ARBA00022741"/>
    </source>
</evidence>
<name>A0AAD6JHY9_9ROSI</name>
<dbReference type="PROSITE" id="PS50011">
    <property type="entry name" value="PROTEIN_KINASE_DOM"/>
    <property type="match status" value="1"/>
</dbReference>
<feature type="compositionally biased region" description="Basic residues" evidence="4">
    <location>
        <begin position="372"/>
        <end position="383"/>
    </location>
</feature>
<feature type="binding site" evidence="3">
    <location>
        <position position="145"/>
    </location>
    <ligand>
        <name>ATP</name>
        <dbReference type="ChEBI" id="CHEBI:30616"/>
    </ligand>
</feature>
<feature type="region of interest" description="Disordered" evidence="4">
    <location>
        <begin position="363"/>
        <end position="438"/>
    </location>
</feature>
<evidence type="ECO:0000313" key="6">
    <source>
        <dbReference type="EMBL" id="KAJ6405496.1"/>
    </source>
</evidence>
<keyword evidence="2 3" id="KW-0067">ATP-binding</keyword>
<evidence type="ECO:0000313" key="7">
    <source>
        <dbReference type="Proteomes" id="UP001162972"/>
    </source>
</evidence>
<feature type="region of interest" description="Disordered" evidence="4">
    <location>
        <begin position="453"/>
        <end position="488"/>
    </location>
</feature>
<dbReference type="InterPro" id="IPR050108">
    <property type="entry name" value="CDK"/>
</dbReference>
<dbReference type="Pfam" id="PF00069">
    <property type="entry name" value="Pkinase"/>
    <property type="match status" value="1"/>
</dbReference>
<proteinExistence type="predicted"/>
<feature type="domain" description="Protein kinase" evidence="5">
    <location>
        <begin position="116"/>
        <end position="441"/>
    </location>
</feature>
<accession>A0AAD6JHY9</accession>
<evidence type="ECO:0000256" key="3">
    <source>
        <dbReference type="PROSITE-ProRule" id="PRU10141"/>
    </source>
</evidence>
<dbReference type="FunFam" id="3.30.200.20:FF:000021">
    <property type="entry name" value="probable serine/threonine-protein kinase At1g54610"/>
    <property type="match status" value="1"/>
</dbReference>
<feature type="compositionally biased region" description="Polar residues" evidence="4">
    <location>
        <begin position="412"/>
        <end position="423"/>
    </location>
</feature>
<evidence type="ECO:0000256" key="4">
    <source>
        <dbReference type="SAM" id="MobiDB-lite"/>
    </source>
</evidence>
<dbReference type="Proteomes" id="UP001162972">
    <property type="component" value="Chromosome 2"/>
</dbReference>
<evidence type="ECO:0000259" key="5">
    <source>
        <dbReference type="PROSITE" id="PS50011"/>
    </source>
</evidence>
<protein>
    <recommendedName>
        <fullName evidence="5">Protein kinase domain-containing protein</fullName>
    </recommendedName>
</protein>
<dbReference type="SUPFAM" id="SSF56112">
    <property type="entry name" value="Protein kinase-like (PK-like)"/>
    <property type="match status" value="1"/>
</dbReference>
<keyword evidence="7" id="KW-1185">Reference proteome</keyword>
<dbReference type="PROSITE" id="PS00107">
    <property type="entry name" value="PROTEIN_KINASE_ATP"/>
    <property type="match status" value="1"/>
</dbReference>
<feature type="region of interest" description="Disordered" evidence="4">
    <location>
        <begin position="1"/>
        <end position="73"/>
    </location>
</feature>
<dbReference type="InterPro" id="IPR017441">
    <property type="entry name" value="Protein_kinase_ATP_BS"/>
</dbReference>
<dbReference type="GO" id="GO:0032968">
    <property type="term" value="P:positive regulation of transcription elongation by RNA polymerase II"/>
    <property type="evidence" value="ECO:0007669"/>
    <property type="project" value="TreeGrafter"/>
</dbReference>
<reference evidence="6 7" key="1">
    <citation type="journal article" date="2023" name="Int. J. Mol. Sci.">
        <title>De Novo Assembly and Annotation of 11 Diverse Shrub Willow (Salix) Genomes Reveals Novel Gene Organization in Sex-Linked Regions.</title>
        <authorList>
            <person name="Hyden B."/>
            <person name="Feng K."/>
            <person name="Yates T.B."/>
            <person name="Jawdy S."/>
            <person name="Cereghino C."/>
            <person name="Smart L.B."/>
            <person name="Muchero W."/>
        </authorList>
    </citation>
    <scope>NUCLEOTIDE SEQUENCE [LARGE SCALE GENOMIC DNA]</scope>
    <source>
        <tissue evidence="6">Shoot tip</tissue>
    </source>
</reference>
<dbReference type="GO" id="GO:0005634">
    <property type="term" value="C:nucleus"/>
    <property type="evidence" value="ECO:0007669"/>
    <property type="project" value="TreeGrafter"/>
</dbReference>
<keyword evidence="1 3" id="KW-0547">Nucleotide-binding</keyword>
<dbReference type="EMBL" id="JAPFFJ010000017">
    <property type="protein sequence ID" value="KAJ6405496.1"/>
    <property type="molecule type" value="Genomic_DNA"/>
</dbReference>
<dbReference type="AlphaFoldDB" id="A0AAD6JHY9"/>
<evidence type="ECO:0000256" key="2">
    <source>
        <dbReference type="ARBA" id="ARBA00022840"/>
    </source>
</evidence>
<dbReference type="GO" id="GO:0008353">
    <property type="term" value="F:RNA polymerase II CTD heptapeptide repeat kinase activity"/>
    <property type="evidence" value="ECO:0007669"/>
    <property type="project" value="TreeGrafter"/>
</dbReference>
<dbReference type="Gene3D" id="3.30.200.20">
    <property type="entry name" value="Phosphorylase Kinase, domain 1"/>
    <property type="match status" value="1"/>
</dbReference>
<dbReference type="GO" id="GO:0005524">
    <property type="term" value="F:ATP binding"/>
    <property type="evidence" value="ECO:0007669"/>
    <property type="project" value="UniProtKB-UniRule"/>
</dbReference>